<protein>
    <recommendedName>
        <fullName evidence="4">DUF4892 domain-containing protein</fullName>
    </recommendedName>
</protein>
<dbReference type="EMBL" id="AP013068">
    <property type="protein sequence ID" value="BAN47935.1"/>
    <property type="molecule type" value="Genomic_DNA"/>
</dbReference>
<proteinExistence type="predicted"/>
<dbReference type="STRING" id="1245471.PCA10_22030"/>
<reference evidence="2 3" key="1">
    <citation type="journal article" date="2013" name="Genome Announc.">
        <title>Complete Genome Sequence of the Carbazole Degrader Pseudomonas resinovorans Strain CA10 (NBRC 106553).</title>
        <authorList>
            <person name="Shintani M."/>
            <person name="Hosoyama A."/>
            <person name="Ohji S."/>
            <person name="Tsuchikane K."/>
            <person name="Takarada H."/>
            <person name="Yamazoe A."/>
            <person name="Fujita N."/>
            <person name="Nojiri H."/>
        </authorList>
    </citation>
    <scope>NUCLEOTIDE SEQUENCE [LARGE SCALE GENOMIC DNA]</scope>
    <source>
        <strain evidence="2 3">NBRC 106553</strain>
    </source>
</reference>
<keyword evidence="3" id="KW-1185">Reference proteome</keyword>
<dbReference type="PATRIC" id="fig|1245471.3.peg.2221"/>
<dbReference type="Proteomes" id="UP000015503">
    <property type="component" value="Chromosome"/>
</dbReference>
<keyword evidence="1" id="KW-0732">Signal</keyword>
<evidence type="ECO:0000313" key="2">
    <source>
        <dbReference type="EMBL" id="BAN47935.1"/>
    </source>
</evidence>
<dbReference type="InterPro" id="IPR032608">
    <property type="entry name" value="DUF4892"/>
</dbReference>
<dbReference type="HOGENOM" id="CLU_080669_0_0_6"/>
<dbReference type="AlphaFoldDB" id="S6AI04"/>
<dbReference type="KEGG" id="pre:PCA10_22030"/>
<feature type="chain" id="PRO_5004535592" description="DUF4892 domain-containing protein" evidence="1">
    <location>
        <begin position="20"/>
        <end position="269"/>
    </location>
</feature>
<feature type="signal peptide" evidence="1">
    <location>
        <begin position="1"/>
        <end position="19"/>
    </location>
</feature>
<dbReference type="RefSeq" id="WP_016492133.1">
    <property type="nucleotide sequence ID" value="NC_021499.1"/>
</dbReference>
<evidence type="ECO:0008006" key="4">
    <source>
        <dbReference type="Google" id="ProtNLM"/>
    </source>
</evidence>
<accession>S6AI04</accession>
<dbReference type="eggNOG" id="COG2885">
    <property type="taxonomic scope" value="Bacteria"/>
</dbReference>
<evidence type="ECO:0000256" key="1">
    <source>
        <dbReference type="SAM" id="SignalP"/>
    </source>
</evidence>
<dbReference type="Pfam" id="PF16234">
    <property type="entry name" value="DUF4892"/>
    <property type="match status" value="1"/>
</dbReference>
<gene>
    <name evidence="2" type="ORF">PCA10_22030</name>
</gene>
<name>S6AI04_METRE</name>
<sequence>MRMRHTLLAGLLLAASAQAADLPDSHDLAALPRFPHAEITDFRETPDQERVYPQSSIRRISNQLRMERKVEAEGRQTSITYRLPEGHSSFDAFDRARRDLLERGAELLYWCQGRDCGSSSLWANTVFGNAKLYGPDDQQAYLLVRLAEPSQDSLLAIYSITRGNRRAYLHAEQLDANAPLGELLPTPDTLMRELKSSGELHLARLPDEPPANWATLLARSLNLDSTLRVSLAGPGAEAWREALVGQGVRAARLELGEGEEPGLHLILLR</sequence>
<evidence type="ECO:0000313" key="3">
    <source>
        <dbReference type="Proteomes" id="UP000015503"/>
    </source>
</evidence>
<organism evidence="2 3">
    <name type="scientific">Metapseudomonas resinovorans NBRC 106553</name>
    <dbReference type="NCBI Taxonomy" id="1245471"/>
    <lineage>
        <taxon>Bacteria</taxon>
        <taxon>Pseudomonadati</taxon>
        <taxon>Pseudomonadota</taxon>
        <taxon>Gammaproteobacteria</taxon>
        <taxon>Pseudomonadales</taxon>
        <taxon>Pseudomonadaceae</taxon>
        <taxon>Metapseudomonas</taxon>
    </lineage>
</organism>
<dbReference type="OrthoDB" id="5741786at2"/>